<evidence type="ECO:0000313" key="1">
    <source>
        <dbReference type="EMBL" id="ADM27917.1"/>
    </source>
</evidence>
<dbReference type="HOGENOM" id="CLU_1036688_0_0_2"/>
<dbReference type="BioCyc" id="IAGG583356:GHAH-1086-MONOMER"/>
<dbReference type="STRING" id="583356.Igag_1104"/>
<organism evidence="1 2">
    <name type="scientific">Ignisphaera aggregans (strain DSM 17230 / JCM 13409 / AQ1.S1)</name>
    <dbReference type="NCBI Taxonomy" id="583356"/>
    <lineage>
        <taxon>Archaea</taxon>
        <taxon>Thermoproteota</taxon>
        <taxon>Thermoprotei</taxon>
        <taxon>Desulfurococcales</taxon>
        <taxon>Desulfurococcaceae</taxon>
        <taxon>Ignisphaera</taxon>
    </lineage>
</organism>
<keyword evidence="2" id="KW-1185">Reference proteome</keyword>
<dbReference type="Proteomes" id="UP000001304">
    <property type="component" value="Chromosome"/>
</dbReference>
<evidence type="ECO:0000313" key="2">
    <source>
        <dbReference type="Proteomes" id="UP000001304"/>
    </source>
</evidence>
<accession>E0SNX1</accession>
<name>E0SNX1_IGNAA</name>
<dbReference type="AlphaFoldDB" id="E0SNX1"/>
<reference evidence="1 2" key="1">
    <citation type="journal article" date="2010" name="Stand. Genomic Sci.">
        <title>Complete genome sequence of Ignisphaera aggregans type strain (AQ1.S1).</title>
        <authorList>
            <person name="Goker M."/>
            <person name="Held B."/>
            <person name="Lapidus A."/>
            <person name="Nolan M."/>
            <person name="Spring S."/>
            <person name="Yasawong M."/>
            <person name="Lucas S."/>
            <person name="Glavina Del Rio T."/>
            <person name="Tice H."/>
            <person name="Cheng J.F."/>
            <person name="Goodwin L."/>
            <person name="Tapia R."/>
            <person name="Pitluck S."/>
            <person name="Liolios K."/>
            <person name="Ivanova N."/>
            <person name="Mavromatis K."/>
            <person name="Mikhailova N."/>
            <person name="Pati A."/>
            <person name="Chen A."/>
            <person name="Palaniappan K."/>
            <person name="Brambilla E."/>
            <person name="Land M."/>
            <person name="Hauser L."/>
            <person name="Chang Y.J."/>
            <person name="Jeffries C.D."/>
            <person name="Brettin T."/>
            <person name="Detter J.C."/>
            <person name="Han C."/>
            <person name="Rohde M."/>
            <person name="Sikorski J."/>
            <person name="Woyke T."/>
            <person name="Bristow J."/>
            <person name="Eisen J.A."/>
            <person name="Markowitz V."/>
            <person name="Hugenholtz P."/>
            <person name="Kyrpides N.C."/>
            <person name="Klenk H.P."/>
        </authorList>
    </citation>
    <scope>NUCLEOTIDE SEQUENCE [LARGE SCALE GENOMIC DNA]</scope>
    <source>
        <strain evidence="2">DSM 17230 / JCM 13409 / AQ1.S1</strain>
    </source>
</reference>
<dbReference type="EMBL" id="CP002098">
    <property type="protein sequence ID" value="ADM27917.1"/>
    <property type="molecule type" value="Genomic_DNA"/>
</dbReference>
<proteinExistence type="predicted"/>
<dbReference type="KEGG" id="iag:Igag_1104"/>
<protein>
    <submittedName>
        <fullName evidence="1">Uncharacterized protein</fullName>
    </submittedName>
</protein>
<sequence>MKMRVKEGCFAIPLSQYTNSDKNLVEYIRRLFELSHSEPIYIAVEPAVITIKMGFRKIWISIEPGSAIICNRSLAEVFNESIEIVEDVWIETEILIPYTYEELCGLTKILNIPIDRDEEIGINHLCITSKSINIDVLKRVINGGLIELVDVLYSSGKLLEIKPRKNKLFIILKGMGINNISQLESSYYSYIEIPNEMKILIEDLIYIDDKPIVMGIGKGYISLFTSIEPYTAYIYIALLLSTYTTPSSSPRAKVFISRISSTMNGITT</sequence>
<gene>
    <name evidence="1" type="ordered locus">Igag_1104</name>
</gene>